<gene>
    <name evidence="1" type="ORF">FRX31_023688</name>
</gene>
<dbReference type="EMBL" id="JABWDY010028907">
    <property type="protein sequence ID" value="KAF5186725.1"/>
    <property type="molecule type" value="Genomic_DNA"/>
</dbReference>
<protein>
    <submittedName>
        <fullName evidence="1">Uncharacterized protein</fullName>
    </submittedName>
</protein>
<name>A0A7J6VR63_THATH</name>
<evidence type="ECO:0000313" key="2">
    <source>
        <dbReference type="Proteomes" id="UP000554482"/>
    </source>
</evidence>
<dbReference type="AlphaFoldDB" id="A0A7J6VR63"/>
<keyword evidence="2" id="KW-1185">Reference proteome</keyword>
<accession>A0A7J6VR63</accession>
<dbReference type="Proteomes" id="UP000554482">
    <property type="component" value="Unassembled WGS sequence"/>
</dbReference>
<organism evidence="1 2">
    <name type="scientific">Thalictrum thalictroides</name>
    <name type="common">Rue-anemone</name>
    <name type="synonym">Anemone thalictroides</name>
    <dbReference type="NCBI Taxonomy" id="46969"/>
    <lineage>
        <taxon>Eukaryota</taxon>
        <taxon>Viridiplantae</taxon>
        <taxon>Streptophyta</taxon>
        <taxon>Embryophyta</taxon>
        <taxon>Tracheophyta</taxon>
        <taxon>Spermatophyta</taxon>
        <taxon>Magnoliopsida</taxon>
        <taxon>Ranunculales</taxon>
        <taxon>Ranunculaceae</taxon>
        <taxon>Thalictroideae</taxon>
        <taxon>Thalictrum</taxon>
    </lineage>
</organism>
<feature type="non-terminal residue" evidence="1">
    <location>
        <position position="95"/>
    </location>
</feature>
<evidence type="ECO:0000313" key="1">
    <source>
        <dbReference type="EMBL" id="KAF5186725.1"/>
    </source>
</evidence>
<reference evidence="1 2" key="1">
    <citation type="submission" date="2020-06" db="EMBL/GenBank/DDBJ databases">
        <title>Transcriptomic and genomic resources for Thalictrum thalictroides and T. hernandezii: Facilitating candidate gene discovery in an emerging model plant lineage.</title>
        <authorList>
            <person name="Arias T."/>
            <person name="Riano-Pachon D.M."/>
            <person name="Di Stilio V.S."/>
        </authorList>
    </citation>
    <scope>NUCLEOTIDE SEQUENCE [LARGE SCALE GENOMIC DNA]</scope>
    <source>
        <strain evidence="2">cv. WT478/WT964</strain>
        <tissue evidence="1">Leaves</tissue>
    </source>
</reference>
<comment type="caution">
    <text evidence="1">The sequence shown here is derived from an EMBL/GenBank/DDBJ whole genome shotgun (WGS) entry which is preliminary data.</text>
</comment>
<proteinExistence type="predicted"/>
<sequence>MKYGEKGTTLFKQQVRPYQQVIQCIIQEFKLRFSGIQLKLINNPSNKAAAARIPAIVHYKDSRVKTCQWEAPAENHLVLNIDGRLCNEGGACASL</sequence>